<dbReference type="Proteomes" id="UP001157091">
    <property type="component" value="Unassembled WGS sequence"/>
</dbReference>
<evidence type="ECO:0000313" key="3">
    <source>
        <dbReference type="Proteomes" id="UP001157091"/>
    </source>
</evidence>
<dbReference type="Gene3D" id="3.40.630.30">
    <property type="match status" value="1"/>
</dbReference>
<evidence type="ECO:0000313" key="2">
    <source>
        <dbReference type="EMBL" id="GMA25377.1"/>
    </source>
</evidence>
<comment type="caution">
    <text evidence="2">The sequence shown here is derived from an EMBL/GenBank/DDBJ whole genome shotgun (WGS) entry which is preliminary data.</text>
</comment>
<sequence>MVAAAPRPLTTRAEILALHRDVLSPSFPPAELTGAEELWRDVEHGSLEAFGTVEESDGEARLVSGVVGAWFPTERVLLVLYLAIAPGHRGGGVGGALLSAALDAWTSAHDPLAIVAEVEHPDHHATSEAHGDPTARVRFYARHGGKALALPYFQPGVGPGAARVPALMLVVLRADERSALPGLPVHAFLTNWLVACEGSLADDAATRRLLDAAAGAEVPLVGLDALDQLPVGTLSAGEASAPPAPGAAGSR</sequence>
<gene>
    <name evidence="2" type="ORF">GCM10025864_31360</name>
</gene>
<dbReference type="EMBL" id="BSUK01000001">
    <property type="protein sequence ID" value="GMA25377.1"/>
    <property type="molecule type" value="Genomic_DNA"/>
</dbReference>
<accession>A0ABQ6I420</accession>
<evidence type="ECO:0000259" key="1">
    <source>
        <dbReference type="PROSITE" id="PS51186"/>
    </source>
</evidence>
<name>A0ABQ6I420_9MICO</name>
<reference evidence="3" key="1">
    <citation type="journal article" date="2019" name="Int. J. Syst. Evol. Microbiol.">
        <title>The Global Catalogue of Microorganisms (GCM) 10K type strain sequencing project: providing services to taxonomists for standard genome sequencing and annotation.</title>
        <authorList>
            <consortium name="The Broad Institute Genomics Platform"/>
            <consortium name="The Broad Institute Genome Sequencing Center for Infectious Disease"/>
            <person name="Wu L."/>
            <person name="Ma J."/>
        </authorList>
    </citation>
    <scope>NUCLEOTIDE SEQUENCE [LARGE SCALE GENOMIC DNA]</scope>
    <source>
        <strain evidence="3">NBRC 106348</strain>
    </source>
</reference>
<dbReference type="InterPro" id="IPR016181">
    <property type="entry name" value="Acyl_CoA_acyltransferase"/>
</dbReference>
<dbReference type="PROSITE" id="PS51186">
    <property type="entry name" value="GNAT"/>
    <property type="match status" value="1"/>
</dbReference>
<dbReference type="InterPro" id="IPR000182">
    <property type="entry name" value="GNAT_dom"/>
</dbReference>
<dbReference type="Pfam" id="PF13508">
    <property type="entry name" value="Acetyltransf_7"/>
    <property type="match status" value="1"/>
</dbReference>
<dbReference type="SUPFAM" id="SSF55729">
    <property type="entry name" value="Acyl-CoA N-acyltransferases (Nat)"/>
    <property type="match status" value="1"/>
</dbReference>
<proteinExistence type="predicted"/>
<feature type="domain" description="N-acetyltransferase" evidence="1">
    <location>
        <begin position="1"/>
        <end position="170"/>
    </location>
</feature>
<protein>
    <recommendedName>
        <fullName evidence="1">N-acetyltransferase domain-containing protein</fullName>
    </recommendedName>
</protein>
<dbReference type="RefSeq" id="WP_284293997.1">
    <property type="nucleotide sequence ID" value="NZ_BSUK01000001.1"/>
</dbReference>
<keyword evidence="3" id="KW-1185">Reference proteome</keyword>
<organism evidence="2 3">
    <name type="scientific">Luteimicrobium album</name>
    <dbReference type="NCBI Taxonomy" id="1054550"/>
    <lineage>
        <taxon>Bacteria</taxon>
        <taxon>Bacillati</taxon>
        <taxon>Actinomycetota</taxon>
        <taxon>Actinomycetes</taxon>
        <taxon>Micrococcales</taxon>
        <taxon>Luteimicrobium</taxon>
    </lineage>
</organism>